<feature type="transmembrane region" description="Helical" evidence="2">
    <location>
        <begin position="82"/>
        <end position="101"/>
    </location>
</feature>
<proteinExistence type="predicted"/>
<comment type="caution">
    <text evidence="3">The sequence shown here is derived from an EMBL/GenBank/DDBJ whole genome shotgun (WGS) entry which is preliminary data.</text>
</comment>
<evidence type="ECO:0008006" key="5">
    <source>
        <dbReference type="Google" id="ProtNLM"/>
    </source>
</evidence>
<keyword evidence="2" id="KW-0812">Transmembrane</keyword>
<feature type="region of interest" description="Disordered" evidence="1">
    <location>
        <begin position="280"/>
        <end position="300"/>
    </location>
</feature>
<feature type="transmembrane region" description="Helical" evidence="2">
    <location>
        <begin position="135"/>
        <end position="156"/>
    </location>
</feature>
<dbReference type="EMBL" id="JAUUCC010000033">
    <property type="protein sequence ID" value="MEE2051654.1"/>
    <property type="molecule type" value="Genomic_DNA"/>
</dbReference>
<protein>
    <recommendedName>
        <fullName evidence="5">DUF2637 domain-containing protein</fullName>
    </recommendedName>
</protein>
<gene>
    <name evidence="3" type="ORF">Q8A49_14235</name>
</gene>
<sequence>MTNVQTEETPRKQGIRGRLSAFWGRVLVKRDATTVPPSEPTDGAMQPTSTWVIVAAASVPSVLSLIWLATTVAEITGGPGGWAAGIFADVVIVSTVAIAWFNPGVRRMASLGGWAAAIAAGVLLGWHHWGTEEVVFSLVPIGSKFLWHVALAAVTAREARVARQKAERQAAVAEKEERAAETARVAAEEQARRDAELSTDPKHEEKRLVAEKRRLAAHERDLAEAEVELEDAKAERDHKLRLAKIRRDAKEQREMDREDADTVKHRIALAREINASRPASFALPSGEVPNDLSGISSPAPAAREGAIDHLTLLGFGGDSAKPARTAVAPLELEARAREVYSPGMSLNAFRQALGVGMTKAHPLHQKLRAESEATG</sequence>
<feature type="transmembrane region" description="Helical" evidence="2">
    <location>
        <begin position="108"/>
        <end position="129"/>
    </location>
</feature>
<keyword evidence="2" id="KW-1133">Transmembrane helix</keyword>
<evidence type="ECO:0000256" key="1">
    <source>
        <dbReference type="SAM" id="MobiDB-lite"/>
    </source>
</evidence>
<reference evidence="3 4" key="1">
    <citation type="submission" date="2023-07" db="EMBL/GenBank/DDBJ databases">
        <authorList>
            <person name="Girao M."/>
            <person name="Carvalho M.F."/>
        </authorList>
    </citation>
    <scope>NUCLEOTIDE SEQUENCE [LARGE SCALE GENOMIC DNA]</scope>
    <source>
        <strain evidence="3 4">66/93</strain>
    </source>
</reference>
<evidence type="ECO:0000313" key="4">
    <source>
        <dbReference type="Proteomes" id="UP001348641"/>
    </source>
</evidence>
<evidence type="ECO:0000256" key="2">
    <source>
        <dbReference type="SAM" id="Phobius"/>
    </source>
</evidence>
<accession>A0ABU7KQS6</accession>
<feature type="transmembrane region" description="Helical" evidence="2">
    <location>
        <begin position="51"/>
        <end position="70"/>
    </location>
</feature>
<name>A0ABU7KQS6_9ACTN</name>
<keyword evidence="2" id="KW-0472">Membrane</keyword>
<dbReference type="RefSeq" id="WP_330158716.1">
    <property type="nucleotide sequence ID" value="NZ_BAAAJA010000041.1"/>
</dbReference>
<feature type="region of interest" description="Disordered" evidence="1">
    <location>
        <begin position="170"/>
        <end position="205"/>
    </location>
</feature>
<organism evidence="3 4">
    <name type="scientific">Nocardiopsis tropica</name>
    <dbReference type="NCBI Taxonomy" id="109330"/>
    <lineage>
        <taxon>Bacteria</taxon>
        <taxon>Bacillati</taxon>
        <taxon>Actinomycetota</taxon>
        <taxon>Actinomycetes</taxon>
        <taxon>Streptosporangiales</taxon>
        <taxon>Nocardiopsidaceae</taxon>
        <taxon>Nocardiopsis</taxon>
    </lineage>
</organism>
<evidence type="ECO:0000313" key="3">
    <source>
        <dbReference type="EMBL" id="MEE2051654.1"/>
    </source>
</evidence>
<dbReference type="Proteomes" id="UP001348641">
    <property type="component" value="Unassembled WGS sequence"/>
</dbReference>